<keyword evidence="2" id="KW-1185">Reference proteome</keyword>
<feature type="non-terminal residue" evidence="1">
    <location>
        <position position="119"/>
    </location>
</feature>
<accession>A0A2S6NN30</accession>
<dbReference type="EMBL" id="NHRY01000043">
    <property type="protein sequence ID" value="PPQ38017.1"/>
    <property type="molecule type" value="Genomic_DNA"/>
</dbReference>
<proteinExistence type="predicted"/>
<organism evidence="1 2">
    <name type="scientific">Rhodopila globiformis</name>
    <name type="common">Rhodopseudomonas globiformis</name>
    <dbReference type="NCBI Taxonomy" id="1071"/>
    <lineage>
        <taxon>Bacteria</taxon>
        <taxon>Pseudomonadati</taxon>
        <taxon>Pseudomonadota</taxon>
        <taxon>Alphaproteobacteria</taxon>
        <taxon>Acetobacterales</taxon>
        <taxon>Acetobacteraceae</taxon>
        <taxon>Rhodopila</taxon>
    </lineage>
</organism>
<dbReference type="AlphaFoldDB" id="A0A2S6NN30"/>
<dbReference type="Proteomes" id="UP000239724">
    <property type="component" value="Unassembled WGS sequence"/>
</dbReference>
<reference evidence="1 2" key="1">
    <citation type="journal article" date="2018" name="Arch. Microbiol.">
        <title>New insights into the metabolic potential of the phototrophic purple bacterium Rhodopila globiformis DSM 161(T) from its draft genome sequence and evidence for a vanadium-dependent nitrogenase.</title>
        <authorList>
            <person name="Imhoff J.F."/>
            <person name="Rahn T."/>
            <person name="Kunzel S."/>
            <person name="Neulinger S.C."/>
        </authorList>
    </citation>
    <scope>NUCLEOTIDE SEQUENCE [LARGE SCALE GENOMIC DNA]</scope>
    <source>
        <strain evidence="1 2">DSM 161</strain>
    </source>
</reference>
<dbReference type="RefSeq" id="WP_146101542.1">
    <property type="nucleotide sequence ID" value="NZ_NHRY01000043.1"/>
</dbReference>
<evidence type="ECO:0000313" key="1">
    <source>
        <dbReference type="EMBL" id="PPQ38017.1"/>
    </source>
</evidence>
<gene>
    <name evidence="1" type="ORF">CCS01_02915</name>
</gene>
<sequence>MVTPLASRLPQLLAESHKPILADWLKVLRATPDVRLPAAELEAQCDIIIARLAQGCRDGNVTNVEAPGYAALRDVLARGFALRKSLTRDLDLPDAGMIDSLAEGEHHDCGRPPWISSSP</sequence>
<dbReference type="OrthoDB" id="7352262at2"/>
<evidence type="ECO:0000313" key="2">
    <source>
        <dbReference type="Proteomes" id="UP000239724"/>
    </source>
</evidence>
<comment type="caution">
    <text evidence="1">The sequence shown here is derived from an EMBL/GenBank/DDBJ whole genome shotgun (WGS) entry which is preliminary data.</text>
</comment>
<protein>
    <submittedName>
        <fullName evidence="1">Uncharacterized protein</fullName>
    </submittedName>
</protein>
<name>A0A2S6NN30_RHOGL</name>